<dbReference type="InterPro" id="IPR009057">
    <property type="entry name" value="Homeodomain-like_sf"/>
</dbReference>
<dbReference type="PROSITE" id="PS50977">
    <property type="entry name" value="HTH_TETR_2"/>
    <property type="match status" value="1"/>
</dbReference>
<feature type="domain" description="HTH tetR-type" evidence="5">
    <location>
        <begin position="13"/>
        <end position="73"/>
    </location>
</feature>
<dbReference type="InterPro" id="IPR040611">
    <property type="entry name" value="AlkX_C"/>
</dbReference>
<dbReference type="InterPro" id="IPR050109">
    <property type="entry name" value="HTH-type_TetR-like_transc_reg"/>
</dbReference>
<reference evidence="7" key="1">
    <citation type="journal article" date="2019" name="Int. J. Syst. Evol. Microbiol.">
        <title>The Global Catalogue of Microorganisms (GCM) 10K type strain sequencing project: providing services to taxonomists for standard genome sequencing and annotation.</title>
        <authorList>
            <consortium name="The Broad Institute Genomics Platform"/>
            <consortium name="The Broad Institute Genome Sequencing Center for Infectious Disease"/>
            <person name="Wu L."/>
            <person name="Ma J."/>
        </authorList>
    </citation>
    <scope>NUCLEOTIDE SEQUENCE [LARGE SCALE GENOMIC DNA]</scope>
    <source>
        <strain evidence="7">CGMCC 4.7371</strain>
    </source>
</reference>
<evidence type="ECO:0000256" key="3">
    <source>
        <dbReference type="ARBA" id="ARBA00023163"/>
    </source>
</evidence>
<evidence type="ECO:0000313" key="6">
    <source>
        <dbReference type="EMBL" id="GGO88302.1"/>
    </source>
</evidence>
<evidence type="ECO:0000256" key="4">
    <source>
        <dbReference type="PROSITE-ProRule" id="PRU00335"/>
    </source>
</evidence>
<protein>
    <submittedName>
        <fullName evidence="6">TetR family transcriptional regulator</fullName>
    </submittedName>
</protein>
<keyword evidence="7" id="KW-1185">Reference proteome</keyword>
<dbReference type="RefSeq" id="WP_229662712.1">
    <property type="nucleotide sequence ID" value="NZ_BMNI01000003.1"/>
</dbReference>
<dbReference type="EMBL" id="BMNI01000003">
    <property type="protein sequence ID" value="GGO88302.1"/>
    <property type="molecule type" value="Genomic_DNA"/>
</dbReference>
<evidence type="ECO:0000256" key="2">
    <source>
        <dbReference type="ARBA" id="ARBA00023125"/>
    </source>
</evidence>
<dbReference type="SUPFAM" id="SSF46689">
    <property type="entry name" value="Homeodomain-like"/>
    <property type="match status" value="1"/>
</dbReference>
<dbReference type="Proteomes" id="UP000655410">
    <property type="component" value="Unassembled WGS sequence"/>
</dbReference>
<dbReference type="PANTHER" id="PTHR30055">
    <property type="entry name" value="HTH-TYPE TRANSCRIPTIONAL REGULATOR RUTR"/>
    <property type="match status" value="1"/>
</dbReference>
<name>A0ABQ2N918_9ACTN</name>
<dbReference type="InterPro" id="IPR001647">
    <property type="entry name" value="HTH_TetR"/>
</dbReference>
<dbReference type="PANTHER" id="PTHR30055:SF234">
    <property type="entry name" value="HTH-TYPE TRANSCRIPTIONAL REGULATOR BETI"/>
    <property type="match status" value="1"/>
</dbReference>
<evidence type="ECO:0000313" key="7">
    <source>
        <dbReference type="Proteomes" id="UP000655410"/>
    </source>
</evidence>
<organism evidence="6 7">
    <name type="scientific">Nocardioides phosphati</name>
    <dbReference type="NCBI Taxonomy" id="1867775"/>
    <lineage>
        <taxon>Bacteria</taxon>
        <taxon>Bacillati</taxon>
        <taxon>Actinomycetota</taxon>
        <taxon>Actinomycetes</taxon>
        <taxon>Propionibacteriales</taxon>
        <taxon>Nocardioidaceae</taxon>
        <taxon>Nocardioides</taxon>
    </lineage>
</organism>
<sequence>MSADTGSSVGEVVTLRDRLVDAATVMTTSGGWSAVTMARLAEAAGVSRQTVYNEIGTKPALAEAMILRELARFLEAVDRAFLAHPDDLYAALRAAVSGVLRFAEGNELLKAIVSATHGADTELLPLLTSHSETLLETAGVVVGEHLAAYEMGIEPNRLPGVVDTIIRVVLSHVMQASGSPDEVAETLVWIARRVLDHDPVTAG</sequence>
<gene>
    <name evidence="6" type="ORF">GCM10011584_14950</name>
</gene>
<feature type="DNA-binding region" description="H-T-H motif" evidence="4">
    <location>
        <begin position="36"/>
        <end position="55"/>
    </location>
</feature>
<comment type="caution">
    <text evidence="6">The sequence shown here is derived from an EMBL/GenBank/DDBJ whole genome shotgun (WGS) entry which is preliminary data.</text>
</comment>
<accession>A0ABQ2N918</accession>
<evidence type="ECO:0000256" key="1">
    <source>
        <dbReference type="ARBA" id="ARBA00023015"/>
    </source>
</evidence>
<proteinExistence type="predicted"/>
<dbReference type="Gene3D" id="1.10.357.10">
    <property type="entry name" value="Tetracycline Repressor, domain 2"/>
    <property type="match status" value="1"/>
</dbReference>
<keyword evidence="2 4" id="KW-0238">DNA-binding</keyword>
<dbReference type="Pfam" id="PF00440">
    <property type="entry name" value="TetR_N"/>
    <property type="match status" value="1"/>
</dbReference>
<dbReference type="Pfam" id="PF18556">
    <property type="entry name" value="TetR_C_35"/>
    <property type="match status" value="1"/>
</dbReference>
<evidence type="ECO:0000259" key="5">
    <source>
        <dbReference type="PROSITE" id="PS50977"/>
    </source>
</evidence>
<keyword evidence="3" id="KW-0804">Transcription</keyword>
<keyword evidence="1" id="KW-0805">Transcription regulation</keyword>